<dbReference type="PANTHER" id="PTHR46148:SF59">
    <property type="entry name" value="NUCLEOTIDYLTRANSFERASE, RIBONUCLEASE H"/>
    <property type="match status" value="1"/>
</dbReference>
<evidence type="ECO:0000313" key="2">
    <source>
        <dbReference type="Proteomes" id="UP001229421"/>
    </source>
</evidence>
<protein>
    <recommendedName>
        <fullName evidence="3">Reverse transcriptase</fullName>
    </recommendedName>
</protein>
<dbReference type="EMBL" id="JAUHHV010000005">
    <property type="protein sequence ID" value="KAK1424227.1"/>
    <property type="molecule type" value="Genomic_DNA"/>
</dbReference>
<sequence length="143" mass="16538">MMLPRKSSGPLRFEALYGRKCHSRLCYAKIGEKELCVPEIIQETADKVFQVMKRFEAVVYRQKSYADNRMRALEFQVGNRVFLKVSPWKVAYRLTLPSELSGVRDVFRVLNLKKCLSEKTSMVPSEGVRIDDKLHLVEEPVEG</sequence>
<name>A0AAD8KPX9_TARER</name>
<keyword evidence="2" id="KW-1185">Reference proteome</keyword>
<comment type="caution">
    <text evidence="1">The sequence shown here is derived from an EMBL/GenBank/DDBJ whole genome shotgun (WGS) entry which is preliminary data.</text>
</comment>
<evidence type="ECO:0000313" key="1">
    <source>
        <dbReference type="EMBL" id="KAK1424227.1"/>
    </source>
</evidence>
<proteinExistence type="predicted"/>
<evidence type="ECO:0008006" key="3">
    <source>
        <dbReference type="Google" id="ProtNLM"/>
    </source>
</evidence>
<dbReference type="PANTHER" id="PTHR46148">
    <property type="entry name" value="CHROMO DOMAIN-CONTAINING PROTEIN"/>
    <property type="match status" value="1"/>
</dbReference>
<organism evidence="1 2">
    <name type="scientific">Tagetes erecta</name>
    <name type="common">African marigold</name>
    <dbReference type="NCBI Taxonomy" id="13708"/>
    <lineage>
        <taxon>Eukaryota</taxon>
        <taxon>Viridiplantae</taxon>
        <taxon>Streptophyta</taxon>
        <taxon>Embryophyta</taxon>
        <taxon>Tracheophyta</taxon>
        <taxon>Spermatophyta</taxon>
        <taxon>Magnoliopsida</taxon>
        <taxon>eudicotyledons</taxon>
        <taxon>Gunneridae</taxon>
        <taxon>Pentapetalae</taxon>
        <taxon>asterids</taxon>
        <taxon>campanulids</taxon>
        <taxon>Asterales</taxon>
        <taxon>Asteraceae</taxon>
        <taxon>Asteroideae</taxon>
        <taxon>Heliantheae alliance</taxon>
        <taxon>Tageteae</taxon>
        <taxon>Tagetes</taxon>
    </lineage>
</organism>
<accession>A0AAD8KPX9</accession>
<reference evidence="1" key="1">
    <citation type="journal article" date="2023" name="bioRxiv">
        <title>Improved chromosome-level genome assembly for marigold (Tagetes erecta).</title>
        <authorList>
            <person name="Jiang F."/>
            <person name="Yuan L."/>
            <person name="Wang S."/>
            <person name="Wang H."/>
            <person name="Xu D."/>
            <person name="Wang A."/>
            <person name="Fan W."/>
        </authorList>
    </citation>
    <scope>NUCLEOTIDE SEQUENCE</scope>
    <source>
        <strain evidence="1">WSJ</strain>
        <tissue evidence="1">Leaf</tissue>
    </source>
</reference>
<dbReference type="AlphaFoldDB" id="A0AAD8KPX9"/>
<gene>
    <name evidence="1" type="ORF">QVD17_19548</name>
</gene>
<dbReference type="Proteomes" id="UP001229421">
    <property type="component" value="Unassembled WGS sequence"/>
</dbReference>